<sequence>MTLPTLIRRQPLRRTAFKRNTKPLARLELSLTEAKPKGVRVRKCSNCGTSFQQQRMGQQVCGPACAQSFARRIGEQQERKADRERKQQLKTRSEHLADAQAAFNAYIRARDAHLPCISCGRYHTGAYDAGHYRSVGAQPALRFHEDNTHRQCVPCNQHKSGNAVEYRLGLIARIGAERVAFLELEHPPAKYTIEDAQRIKAEYRAKLKQLKETA</sequence>
<gene>
    <name evidence="1" type="ORF">PX653_08985</name>
</gene>
<organism evidence="1 2">
    <name type="scientific">Pseudoduganella chitinolytica</name>
    <dbReference type="NCBI Taxonomy" id="34070"/>
    <lineage>
        <taxon>Bacteria</taxon>
        <taxon>Pseudomonadati</taxon>
        <taxon>Pseudomonadota</taxon>
        <taxon>Betaproteobacteria</taxon>
        <taxon>Burkholderiales</taxon>
        <taxon>Oxalobacteraceae</taxon>
        <taxon>Telluria group</taxon>
        <taxon>Pseudoduganella</taxon>
    </lineage>
</organism>
<proteinExistence type="predicted"/>
<dbReference type="RefSeq" id="WP_277417547.1">
    <property type="nucleotide sequence ID" value="NZ_CP119083.1"/>
</dbReference>
<dbReference type="Pfam" id="PF05766">
    <property type="entry name" value="NinG"/>
    <property type="match status" value="1"/>
</dbReference>
<name>A0ABY8BG16_9BURK</name>
<reference evidence="1 2" key="1">
    <citation type="submission" date="2023-02" db="EMBL/GenBank/DDBJ databases">
        <title>Gemone sequence of Telluria chitinolytica ACM 3522T.</title>
        <authorList>
            <person name="Frediansyah A."/>
            <person name="Miess H."/>
            <person name="Gross H."/>
        </authorList>
    </citation>
    <scope>NUCLEOTIDE SEQUENCE [LARGE SCALE GENOMIC DNA]</scope>
    <source>
        <strain evidence="1 2">ACM 3522</strain>
    </source>
</reference>
<protein>
    <submittedName>
        <fullName evidence="1">Recombination protein NinG</fullName>
    </submittedName>
</protein>
<dbReference type="Proteomes" id="UP001216510">
    <property type="component" value="Chromosome"/>
</dbReference>
<accession>A0ABY8BG16</accession>
<dbReference type="EMBL" id="CP119083">
    <property type="protein sequence ID" value="WEF34876.1"/>
    <property type="molecule type" value="Genomic_DNA"/>
</dbReference>
<dbReference type="InterPro" id="IPR008713">
    <property type="entry name" value="Phage_lambda_NinG"/>
</dbReference>
<keyword evidence="2" id="KW-1185">Reference proteome</keyword>
<evidence type="ECO:0000313" key="2">
    <source>
        <dbReference type="Proteomes" id="UP001216510"/>
    </source>
</evidence>
<evidence type="ECO:0000313" key="1">
    <source>
        <dbReference type="EMBL" id="WEF34876.1"/>
    </source>
</evidence>